<organism evidence="1 2">
    <name type="scientific">Candida viswanathii</name>
    <dbReference type="NCBI Taxonomy" id="5486"/>
    <lineage>
        <taxon>Eukaryota</taxon>
        <taxon>Fungi</taxon>
        <taxon>Dikarya</taxon>
        <taxon>Ascomycota</taxon>
        <taxon>Saccharomycotina</taxon>
        <taxon>Pichiomycetes</taxon>
        <taxon>Debaryomycetaceae</taxon>
        <taxon>Candida/Lodderomyces clade</taxon>
        <taxon>Candida</taxon>
    </lineage>
</organism>
<dbReference type="OrthoDB" id="3639251at2759"/>
<reference evidence="1 2" key="1">
    <citation type="submission" date="2018-06" db="EMBL/GenBank/DDBJ databases">
        <title>Whole genome sequencing of Candida tropicalis (genome annotated by CSBL at Korea University).</title>
        <authorList>
            <person name="Ahn J."/>
        </authorList>
    </citation>
    <scope>NUCLEOTIDE SEQUENCE [LARGE SCALE GENOMIC DNA]</scope>
    <source>
        <strain evidence="1 2">ATCC 20962</strain>
    </source>
</reference>
<accession>A0A367XWR9</accession>
<protein>
    <submittedName>
        <fullName evidence="1">Uncharacterized protein</fullName>
    </submittedName>
</protein>
<evidence type="ECO:0000313" key="2">
    <source>
        <dbReference type="Proteomes" id="UP000253472"/>
    </source>
</evidence>
<dbReference type="STRING" id="5486.A0A367XWR9"/>
<gene>
    <name evidence="1" type="ORF">Cantr_06792</name>
</gene>
<dbReference type="Proteomes" id="UP000253472">
    <property type="component" value="Unassembled WGS sequence"/>
</dbReference>
<sequence length="146" mass="16915">MGDSAKVMFKRLKWGFLPTRRVVDEDENGNFIDAESKEDAISSFAGSTSEKVSPSESKNSVSKEVAVNEVEFDEQKFEFRDEKDRPWWKFFDEYEYRVTPIQKTRDLGINGLLIWIPPRKRAYLEDRLVVDSLFLIVLLGQVPFAG</sequence>
<name>A0A367XWR9_9ASCO</name>
<keyword evidence="2" id="KW-1185">Reference proteome</keyword>
<dbReference type="EMBL" id="QLNQ01000028">
    <property type="protein sequence ID" value="RCK57262.1"/>
    <property type="molecule type" value="Genomic_DNA"/>
</dbReference>
<dbReference type="AlphaFoldDB" id="A0A367XWR9"/>
<proteinExistence type="predicted"/>
<comment type="caution">
    <text evidence="1">The sequence shown here is derived from an EMBL/GenBank/DDBJ whole genome shotgun (WGS) entry which is preliminary data.</text>
</comment>
<evidence type="ECO:0000313" key="1">
    <source>
        <dbReference type="EMBL" id="RCK57262.1"/>
    </source>
</evidence>